<protein>
    <recommendedName>
        <fullName evidence="5">ABC transporter substrate-binding protein</fullName>
    </recommendedName>
</protein>
<proteinExistence type="inferred from homology"/>
<accession>A0A1P8K0Z0</accession>
<dbReference type="EMBL" id="CP019236">
    <property type="protein sequence ID" value="APW39666.1"/>
    <property type="molecule type" value="Genomic_DNA"/>
</dbReference>
<evidence type="ECO:0000256" key="1">
    <source>
        <dbReference type="ARBA" id="ARBA00006987"/>
    </source>
</evidence>
<dbReference type="Gene3D" id="3.40.190.10">
    <property type="entry name" value="Periplasmic binding protein-like II"/>
    <property type="match status" value="1"/>
</dbReference>
<dbReference type="AlphaFoldDB" id="A0A1P8K0Z0"/>
<gene>
    <name evidence="3" type="ORF">RD110_22695</name>
</gene>
<dbReference type="InterPro" id="IPR042100">
    <property type="entry name" value="Bug_dom1"/>
</dbReference>
<sequence>MTTTPVNANRRRIALAAAGLLLNCAGSRIAAAASPSSWPNKAIRIVVPFAPGGASDTIARILSEQLAKRLEQPVIIDNKPGGATIIGVDSVAKSAADGNTILLAGVGSFSVLPALRKTLPFDVERDFAPIALVNYTPNILVTASEKPYRTLAELLQAAKNHPNTIRYATYGDGSANHLCGALLAHAAGVELEAIPYKGAADAKLALLRGEVDLSFETLASVGGELKSGRLRALAHGGAGRTGLLPDLPGLSELGYGQAAVQPFFGMMVPAATPEAIKSRLTKEVLEIMAQPDVKARAVAAYLEPVAIGPAEMKTTIQASTATFRRVAQQLKLSLD</sequence>
<dbReference type="PANTHER" id="PTHR42928:SF5">
    <property type="entry name" value="BLR1237 PROTEIN"/>
    <property type="match status" value="1"/>
</dbReference>
<dbReference type="PIRSF" id="PIRSF017082">
    <property type="entry name" value="YflP"/>
    <property type="match status" value="1"/>
</dbReference>
<dbReference type="PANTHER" id="PTHR42928">
    <property type="entry name" value="TRICARBOXYLATE-BINDING PROTEIN"/>
    <property type="match status" value="1"/>
</dbReference>
<organism evidence="3 4">
    <name type="scientific">Rhodoferax koreensis</name>
    <dbReference type="NCBI Taxonomy" id="1842727"/>
    <lineage>
        <taxon>Bacteria</taxon>
        <taxon>Pseudomonadati</taxon>
        <taxon>Pseudomonadota</taxon>
        <taxon>Betaproteobacteria</taxon>
        <taxon>Burkholderiales</taxon>
        <taxon>Comamonadaceae</taxon>
        <taxon>Rhodoferax</taxon>
    </lineage>
</organism>
<dbReference type="Proteomes" id="UP000186609">
    <property type="component" value="Chromosome"/>
</dbReference>
<dbReference type="RefSeq" id="WP_076202192.1">
    <property type="nucleotide sequence ID" value="NZ_CP019236.1"/>
</dbReference>
<keyword evidence="4" id="KW-1185">Reference proteome</keyword>
<dbReference type="KEGG" id="rhy:RD110_22695"/>
<comment type="similarity">
    <text evidence="1">Belongs to the UPF0065 (bug) family.</text>
</comment>
<dbReference type="SUPFAM" id="SSF53850">
    <property type="entry name" value="Periplasmic binding protein-like II"/>
    <property type="match status" value="1"/>
</dbReference>
<dbReference type="CDD" id="cd07012">
    <property type="entry name" value="PBP2_Bug_TTT"/>
    <property type="match status" value="1"/>
</dbReference>
<reference evidence="3 4" key="1">
    <citation type="submission" date="2017-01" db="EMBL/GenBank/DDBJ databases">
        <authorList>
            <person name="Mah S.A."/>
            <person name="Swanson W.J."/>
            <person name="Moy G.W."/>
            <person name="Vacquier V.D."/>
        </authorList>
    </citation>
    <scope>NUCLEOTIDE SEQUENCE [LARGE SCALE GENOMIC DNA]</scope>
    <source>
        <strain evidence="3 4">DCY110</strain>
    </source>
</reference>
<evidence type="ECO:0008006" key="5">
    <source>
        <dbReference type="Google" id="ProtNLM"/>
    </source>
</evidence>
<dbReference type="Pfam" id="PF03401">
    <property type="entry name" value="TctC"/>
    <property type="match status" value="1"/>
</dbReference>
<dbReference type="InterPro" id="IPR005064">
    <property type="entry name" value="BUG"/>
</dbReference>
<dbReference type="OrthoDB" id="8678477at2"/>
<dbReference type="Gene3D" id="3.40.190.150">
    <property type="entry name" value="Bordetella uptake gene, domain 1"/>
    <property type="match status" value="1"/>
</dbReference>
<dbReference type="STRING" id="1842727.RD110_22695"/>
<feature type="signal peptide" evidence="2">
    <location>
        <begin position="1"/>
        <end position="32"/>
    </location>
</feature>
<evidence type="ECO:0000313" key="4">
    <source>
        <dbReference type="Proteomes" id="UP000186609"/>
    </source>
</evidence>
<evidence type="ECO:0000256" key="2">
    <source>
        <dbReference type="SAM" id="SignalP"/>
    </source>
</evidence>
<feature type="chain" id="PRO_5013292386" description="ABC transporter substrate-binding protein" evidence="2">
    <location>
        <begin position="33"/>
        <end position="335"/>
    </location>
</feature>
<keyword evidence="2" id="KW-0732">Signal</keyword>
<name>A0A1P8K0Z0_9BURK</name>
<evidence type="ECO:0000313" key="3">
    <source>
        <dbReference type="EMBL" id="APW39666.1"/>
    </source>
</evidence>